<dbReference type="PROSITE" id="PS51207">
    <property type="entry name" value="PXA"/>
    <property type="match status" value="1"/>
</dbReference>
<dbReference type="EMBL" id="JAGHQM010000379">
    <property type="protein sequence ID" value="KAH0562263.1"/>
    <property type="molecule type" value="Genomic_DNA"/>
</dbReference>
<evidence type="ECO:0000313" key="5">
    <source>
        <dbReference type="Proteomes" id="UP000750711"/>
    </source>
</evidence>
<dbReference type="Pfam" id="PF02194">
    <property type="entry name" value="PXA"/>
    <property type="match status" value="1"/>
</dbReference>
<feature type="region of interest" description="Disordered" evidence="2">
    <location>
        <begin position="1"/>
        <end position="48"/>
    </location>
</feature>
<gene>
    <name evidence="4" type="ORF">GP486_003036</name>
</gene>
<feature type="region of interest" description="Disordered" evidence="2">
    <location>
        <begin position="847"/>
        <end position="930"/>
    </location>
</feature>
<feature type="domain" description="PXA" evidence="3">
    <location>
        <begin position="167"/>
        <end position="368"/>
    </location>
</feature>
<dbReference type="Proteomes" id="UP000750711">
    <property type="component" value="Unassembled WGS sequence"/>
</dbReference>
<dbReference type="AlphaFoldDB" id="A0A9P8LDT8"/>
<evidence type="ECO:0000313" key="4">
    <source>
        <dbReference type="EMBL" id="KAH0562263.1"/>
    </source>
</evidence>
<dbReference type="PANTHER" id="PTHR22775">
    <property type="entry name" value="SORTING NEXIN"/>
    <property type="match status" value="1"/>
</dbReference>
<feature type="compositionally biased region" description="Low complexity" evidence="2">
    <location>
        <begin position="880"/>
        <end position="910"/>
    </location>
</feature>
<feature type="compositionally biased region" description="Polar residues" evidence="2">
    <location>
        <begin position="436"/>
        <end position="457"/>
    </location>
</feature>
<feature type="region of interest" description="Disordered" evidence="2">
    <location>
        <begin position="429"/>
        <end position="460"/>
    </location>
</feature>
<dbReference type="FunFam" id="3.30.1520.10:FF:000065">
    <property type="entry name" value="PX domain protein (AFU_orthologue AFUA_2G07450)"/>
    <property type="match status" value="1"/>
</dbReference>
<dbReference type="SMART" id="SM00313">
    <property type="entry name" value="PXA"/>
    <property type="match status" value="1"/>
</dbReference>
<organism evidence="4 5">
    <name type="scientific">Trichoglossum hirsutum</name>
    <dbReference type="NCBI Taxonomy" id="265104"/>
    <lineage>
        <taxon>Eukaryota</taxon>
        <taxon>Fungi</taxon>
        <taxon>Dikarya</taxon>
        <taxon>Ascomycota</taxon>
        <taxon>Pezizomycotina</taxon>
        <taxon>Geoglossomycetes</taxon>
        <taxon>Geoglossales</taxon>
        <taxon>Geoglossaceae</taxon>
        <taxon>Trichoglossum</taxon>
    </lineage>
</organism>
<dbReference type="GO" id="GO:0035091">
    <property type="term" value="F:phosphatidylinositol binding"/>
    <property type="evidence" value="ECO:0007669"/>
    <property type="project" value="InterPro"/>
</dbReference>
<dbReference type="InterPro" id="IPR036871">
    <property type="entry name" value="PX_dom_sf"/>
</dbReference>
<keyword evidence="5" id="KW-1185">Reference proteome</keyword>
<feature type="compositionally biased region" description="Polar residues" evidence="2">
    <location>
        <begin position="730"/>
        <end position="739"/>
    </location>
</feature>
<feature type="region of interest" description="Disordered" evidence="2">
    <location>
        <begin position="722"/>
        <end position="832"/>
    </location>
</feature>
<dbReference type="Gene3D" id="3.30.1520.10">
    <property type="entry name" value="Phox-like domain"/>
    <property type="match status" value="1"/>
</dbReference>
<protein>
    <recommendedName>
        <fullName evidence="3">PXA domain-containing protein</fullName>
    </recommendedName>
</protein>
<feature type="compositionally biased region" description="Basic and acidic residues" evidence="2">
    <location>
        <begin position="789"/>
        <end position="802"/>
    </location>
</feature>
<dbReference type="InterPro" id="IPR001683">
    <property type="entry name" value="PX_dom"/>
</dbReference>
<dbReference type="SUPFAM" id="SSF64268">
    <property type="entry name" value="PX domain"/>
    <property type="match status" value="1"/>
</dbReference>
<accession>A0A9P8LDT8</accession>
<name>A0A9P8LDT8_9PEZI</name>
<dbReference type="InterPro" id="IPR013937">
    <property type="entry name" value="Sorting_nexin_C"/>
</dbReference>
<reference evidence="4" key="1">
    <citation type="submission" date="2021-03" db="EMBL/GenBank/DDBJ databases">
        <title>Comparative genomics and phylogenomic investigation of the class Geoglossomycetes provide insights into ecological specialization and systematics.</title>
        <authorList>
            <person name="Melie T."/>
            <person name="Pirro S."/>
            <person name="Miller A.N."/>
            <person name="Quandt A."/>
        </authorList>
    </citation>
    <scope>NUCLEOTIDE SEQUENCE</scope>
    <source>
        <strain evidence="4">CAQ_001_2017</strain>
    </source>
</reference>
<feature type="compositionally biased region" description="Polar residues" evidence="2">
    <location>
        <begin position="27"/>
        <end position="48"/>
    </location>
</feature>
<proteinExistence type="inferred from homology"/>
<dbReference type="InterPro" id="IPR003114">
    <property type="entry name" value="Phox_assoc"/>
</dbReference>
<feature type="compositionally biased region" description="Polar residues" evidence="2">
    <location>
        <begin position="911"/>
        <end position="926"/>
    </location>
</feature>
<evidence type="ECO:0000256" key="1">
    <source>
        <dbReference type="ARBA" id="ARBA00010883"/>
    </source>
</evidence>
<dbReference type="PANTHER" id="PTHR22775:SF47">
    <property type="entry name" value="MEIOTICALLY UP-REGULATED GENE 122 PROTEIN"/>
    <property type="match status" value="1"/>
</dbReference>
<comment type="caution">
    <text evidence="4">The sequence shown here is derived from an EMBL/GenBank/DDBJ whole genome shotgun (WGS) entry which is preliminary data.</text>
</comment>
<dbReference type="CDD" id="cd06093">
    <property type="entry name" value="PX_domain"/>
    <property type="match status" value="1"/>
</dbReference>
<dbReference type="Pfam" id="PF08628">
    <property type="entry name" value="Nexin_C"/>
    <property type="match status" value="1"/>
</dbReference>
<sequence length="1090" mass="117460">MASDSNVGGAIEATSIELPSGDEGARTPTTPTGSDENVQPQQELGLTSTPAQGLTSHLLNFLSNASNEKLGACLVGLGAATYFVFGRIGLVLIGIVVGVALHATWEGNSGDEAAKARETRRRREVALDVVERVLDWRDKRRGDSDSTKLGVELNAGATKPLDFSGFGPETAAALSGLADAVIRDYVKYTIPENVFPLIIYLNYAYRWWYTPILPSEQSFPDTCRQTLTAFIISVSSHLSRKRPADTFLEFVTNSSSIVIVFLNELSNMLSATSSFQMSPAELVSNYIENNPDSSLANVVDARQQQKKLEMVAEDILQHFLEPKAYDCQPVRIFLREILAGVVLEMSIKSCSKPEFINEWIVYLLEGGEPEIMNVIDAGVGRATGGGDDIADSRSAVEKGHLRRLSKAEEAMEEAMMEARRLSQLIAEEEAKKNKSEQSSSFESAGTGLSENQESPSLVSPLKTVSDAITDPSYPRSAPLELASVSQADPLQLAESNSISDSPTPSSFTSFDQIVPAHRPTALHTQQTNSIPKPEPLPTTLYNANISIFDDSDPSDKSVLRNKPSVDYLIQIEPALSAQLGWMIVRKYADFETLHEVLRRISKVAGVQAFVLEHSELPSWRGQTRSAVRSALEKYLTDSLRYRPLAESEGMKRFLEKEQASGSGLPAAGGKGGFPGIGWPNPAAFETMGKGMLDVLSSAPKGAAEGGKALFGGVSGVLGGVTSLGHKKSTPGPNVTATGKSRSSSSISLPRTDIMLSESSGCSKSRESQESCGNELPAVQQLAKTPLVENHPRTADPGPDRNNRFAVPARTPPSPEAPLNGKPGKGPSTGQAALETPLSSQISETDGILDLSHLPPPPSDIQDDYDSPAQTPKSSRSRENLSTSRLSDSTTTTTLSGPSPTLTPAPSTTSTDVNTSAPSRPQRTPATPLTEEETQIAVELLFAIINELYTLSSAWNIRRTLLTAAKTFLLRPGNPNLEAIRQLLQGSVIDANTSDPGIAFHIRKLRENCLPTEEELGKWPAEMTEEEKGRLMGRARKLLVERGMPKALESVMGTAASREALGKVFDCLQVQEIRRSVVFGLLLQGVRAVTQ</sequence>
<dbReference type="Pfam" id="PF00787">
    <property type="entry name" value="PX"/>
    <property type="match status" value="1"/>
</dbReference>
<comment type="similarity">
    <text evidence="1">Belongs to the sorting nexin family.</text>
</comment>
<evidence type="ECO:0000256" key="2">
    <source>
        <dbReference type="SAM" id="MobiDB-lite"/>
    </source>
</evidence>
<evidence type="ECO:0000259" key="3">
    <source>
        <dbReference type="PROSITE" id="PS51207"/>
    </source>
</evidence>